<evidence type="ECO:0000313" key="2">
    <source>
        <dbReference type="EMBL" id="KAI9637928.1"/>
    </source>
</evidence>
<dbReference type="Proteomes" id="UP001164286">
    <property type="component" value="Unassembled WGS sequence"/>
</dbReference>
<name>A0AA38HB74_9TREE</name>
<dbReference type="GeneID" id="77731130"/>
<dbReference type="EMBL" id="JAKWFO010000003">
    <property type="protein sequence ID" value="KAI9637928.1"/>
    <property type="molecule type" value="Genomic_DNA"/>
</dbReference>
<sequence>MPSRPALFVMLFSAILFYFSFPSLQVEFRKAYGVDLTWDEIKKIDVLEVDWPFVLRQRGGEAIKEVRKRYEL</sequence>
<evidence type="ECO:0000256" key="1">
    <source>
        <dbReference type="SAM" id="SignalP"/>
    </source>
</evidence>
<protein>
    <submittedName>
        <fullName evidence="2">Uncharacterized protein</fullName>
    </submittedName>
</protein>
<keyword evidence="1" id="KW-0732">Signal</keyword>
<reference evidence="2" key="1">
    <citation type="journal article" date="2022" name="G3 (Bethesda)">
        <title>High quality genome of the basidiomycete yeast Dioszegia hungarica PDD-24b-2 isolated from cloud water.</title>
        <authorList>
            <person name="Jarrige D."/>
            <person name="Haridas S."/>
            <person name="Bleykasten-Grosshans C."/>
            <person name="Joly M."/>
            <person name="Nadalig T."/>
            <person name="Sancelme M."/>
            <person name="Vuilleumier S."/>
            <person name="Grigoriev I.V."/>
            <person name="Amato P."/>
            <person name="Bringel F."/>
        </authorList>
    </citation>
    <scope>NUCLEOTIDE SEQUENCE</scope>
    <source>
        <strain evidence="2">PDD-24b-2</strain>
    </source>
</reference>
<proteinExistence type="predicted"/>
<keyword evidence="3" id="KW-1185">Reference proteome</keyword>
<evidence type="ECO:0000313" key="3">
    <source>
        <dbReference type="Proteomes" id="UP001164286"/>
    </source>
</evidence>
<dbReference type="RefSeq" id="XP_052947705.1">
    <property type="nucleotide sequence ID" value="XM_053091925.1"/>
</dbReference>
<feature type="chain" id="PRO_5041454396" evidence="1">
    <location>
        <begin position="26"/>
        <end position="72"/>
    </location>
</feature>
<organism evidence="2 3">
    <name type="scientific">Dioszegia hungarica</name>
    <dbReference type="NCBI Taxonomy" id="4972"/>
    <lineage>
        <taxon>Eukaryota</taxon>
        <taxon>Fungi</taxon>
        <taxon>Dikarya</taxon>
        <taxon>Basidiomycota</taxon>
        <taxon>Agaricomycotina</taxon>
        <taxon>Tremellomycetes</taxon>
        <taxon>Tremellales</taxon>
        <taxon>Bulleribasidiaceae</taxon>
        <taxon>Dioszegia</taxon>
    </lineage>
</organism>
<comment type="caution">
    <text evidence="2">The sequence shown here is derived from an EMBL/GenBank/DDBJ whole genome shotgun (WGS) entry which is preliminary data.</text>
</comment>
<gene>
    <name evidence="2" type="ORF">MKK02DRAFT_42307</name>
</gene>
<dbReference type="AlphaFoldDB" id="A0AA38HB74"/>
<accession>A0AA38HB74</accession>
<feature type="signal peptide" evidence="1">
    <location>
        <begin position="1"/>
        <end position="25"/>
    </location>
</feature>